<accession>A0A061DR48</accession>
<dbReference type="HOGENOM" id="CLU_2487895_0_0_1"/>
<name>A0A061DR48_THECC</name>
<dbReference type="EMBL" id="CM001879">
    <property type="protein sequence ID" value="EOX92438.1"/>
    <property type="molecule type" value="Genomic_DNA"/>
</dbReference>
<sequence length="87" mass="10151">MSKTCGHISGFEMMFYFIIMYVANRLKLALSWALCILRAAVRLFQLHLEKQSLFVSIGGMFTSRMPTWHLLQVEWSFLVYSLINSVQ</sequence>
<protein>
    <submittedName>
        <fullName evidence="2">Uncharacterized protein</fullName>
    </submittedName>
</protein>
<dbReference type="AlphaFoldDB" id="A0A061DR48"/>
<gene>
    <name evidence="2" type="ORF">TCM_001390</name>
</gene>
<keyword evidence="3" id="KW-1185">Reference proteome</keyword>
<dbReference type="InParanoid" id="A0A061DR48"/>
<organism evidence="2 3">
    <name type="scientific">Theobroma cacao</name>
    <name type="common">Cacao</name>
    <name type="synonym">Cocoa</name>
    <dbReference type="NCBI Taxonomy" id="3641"/>
    <lineage>
        <taxon>Eukaryota</taxon>
        <taxon>Viridiplantae</taxon>
        <taxon>Streptophyta</taxon>
        <taxon>Embryophyta</taxon>
        <taxon>Tracheophyta</taxon>
        <taxon>Spermatophyta</taxon>
        <taxon>Magnoliopsida</taxon>
        <taxon>eudicotyledons</taxon>
        <taxon>Gunneridae</taxon>
        <taxon>Pentapetalae</taxon>
        <taxon>rosids</taxon>
        <taxon>malvids</taxon>
        <taxon>Malvales</taxon>
        <taxon>Malvaceae</taxon>
        <taxon>Byttnerioideae</taxon>
        <taxon>Theobroma</taxon>
    </lineage>
</organism>
<feature type="transmembrane region" description="Helical" evidence="1">
    <location>
        <begin position="15"/>
        <end position="41"/>
    </location>
</feature>
<evidence type="ECO:0000313" key="2">
    <source>
        <dbReference type="EMBL" id="EOX92438.1"/>
    </source>
</evidence>
<keyword evidence="1" id="KW-0472">Membrane</keyword>
<proteinExistence type="predicted"/>
<dbReference type="Proteomes" id="UP000026915">
    <property type="component" value="Chromosome 1"/>
</dbReference>
<evidence type="ECO:0000313" key="3">
    <source>
        <dbReference type="Proteomes" id="UP000026915"/>
    </source>
</evidence>
<dbReference type="Gramene" id="EOX92438">
    <property type="protein sequence ID" value="EOX92438"/>
    <property type="gene ID" value="TCM_001390"/>
</dbReference>
<evidence type="ECO:0000256" key="1">
    <source>
        <dbReference type="SAM" id="Phobius"/>
    </source>
</evidence>
<keyword evidence="1" id="KW-1133">Transmembrane helix</keyword>
<reference evidence="2 3" key="1">
    <citation type="journal article" date="2013" name="Genome Biol.">
        <title>The genome sequence of the most widely cultivated cacao type and its use to identify candidate genes regulating pod color.</title>
        <authorList>
            <person name="Motamayor J.C."/>
            <person name="Mockaitis K."/>
            <person name="Schmutz J."/>
            <person name="Haiminen N."/>
            <person name="Iii D.L."/>
            <person name="Cornejo O."/>
            <person name="Findley S.D."/>
            <person name="Zheng P."/>
            <person name="Utro F."/>
            <person name="Royaert S."/>
            <person name="Saski C."/>
            <person name="Jenkins J."/>
            <person name="Podicheti R."/>
            <person name="Zhao M."/>
            <person name="Scheffler B.E."/>
            <person name="Stack J.C."/>
            <person name="Feltus F.A."/>
            <person name="Mustiga G.M."/>
            <person name="Amores F."/>
            <person name="Phillips W."/>
            <person name="Marelli J.P."/>
            <person name="May G.D."/>
            <person name="Shapiro H."/>
            <person name="Ma J."/>
            <person name="Bustamante C.D."/>
            <person name="Schnell R.J."/>
            <person name="Main D."/>
            <person name="Gilbert D."/>
            <person name="Parida L."/>
            <person name="Kuhn D.N."/>
        </authorList>
    </citation>
    <scope>NUCLEOTIDE SEQUENCE [LARGE SCALE GENOMIC DNA]</scope>
    <source>
        <strain evidence="3">cv. Matina 1-6</strain>
    </source>
</reference>
<keyword evidence="1" id="KW-0812">Transmembrane</keyword>